<dbReference type="InterPro" id="IPR050179">
    <property type="entry name" value="Trans_hexapeptide_repeat"/>
</dbReference>
<feature type="domain" description="PglD N-terminal" evidence="5">
    <location>
        <begin position="27"/>
        <end position="92"/>
    </location>
</feature>
<dbReference type="GO" id="GO:0016740">
    <property type="term" value="F:transferase activity"/>
    <property type="evidence" value="ECO:0007669"/>
    <property type="project" value="UniProtKB-KW"/>
</dbReference>
<evidence type="ECO:0000313" key="6">
    <source>
        <dbReference type="EMBL" id="RQP21623.1"/>
    </source>
</evidence>
<dbReference type="Gene3D" id="3.40.50.20">
    <property type="match status" value="1"/>
</dbReference>
<sequence length="241" mass="24430">MLGPHRQAGCARLRRGRPDPAMSRPAIIIIGAGGHAIVVADALLSQGREVLGFVDANQALHGGRLLGLPVLGDDSALATHAGDSVELANGIGGTGTLGSVVRGTIRRAVQERLETQGWRFAPVLHPRAVVSPYATIEPGSQVLAGAVVQAMSHVGRGAIVNTGAIVEHHCEVGAFVHLAPGCTLCGNVCIGEEAHIGAGAVVRQGVRIASRVVVAMGAAVTRTVESGAVAGVPARPFGMSS</sequence>
<dbReference type="AlphaFoldDB" id="A0A3N7HJD2"/>
<dbReference type="InterPro" id="IPR018357">
    <property type="entry name" value="Hexapep_transf_CS"/>
</dbReference>
<reference evidence="6 7" key="1">
    <citation type="submission" date="2018-08" db="EMBL/GenBank/DDBJ databases">
        <authorList>
            <person name="Khan S.A."/>
            <person name="Jeon C.O."/>
            <person name="Chun B.H."/>
            <person name="Jeong S.E."/>
        </authorList>
    </citation>
    <scope>NUCLEOTIDE SEQUENCE [LARGE SCALE GENOMIC DNA]</scope>
    <source>
        <strain evidence="6 7">S-16</strain>
    </source>
</reference>
<evidence type="ECO:0000256" key="4">
    <source>
        <dbReference type="PIRSR" id="PIRSR620019-2"/>
    </source>
</evidence>
<comment type="similarity">
    <text evidence="1">Belongs to the transferase hexapeptide repeat family.</text>
</comment>
<gene>
    <name evidence="6" type="ORF">DZC73_27335</name>
</gene>
<dbReference type="Pfam" id="PF17836">
    <property type="entry name" value="PglD_N"/>
    <property type="match status" value="1"/>
</dbReference>
<dbReference type="InterPro" id="IPR020019">
    <property type="entry name" value="AcTrfase_PglD-like"/>
</dbReference>
<dbReference type="InterPro" id="IPR011004">
    <property type="entry name" value="Trimer_LpxA-like_sf"/>
</dbReference>
<organism evidence="6 7">
    <name type="scientific">Piscinibacter terrae</name>
    <dbReference type="NCBI Taxonomy" id="2496871"/>
    <lineage>
        <taxon>Bacteria</taxon>
        <taxon>Pseudomonadati</taxon>
        <taxon>Pseudomonadota</taxon>
        <taxon>Betaproteobacteria</taxon>
        <taxon>Burkholderiales</taxon>
        <taxon>Sphaerotilaceae</taxon>
        <taxon>Piscinibacter</taxon>
    </lineage>
</organism>
<evidence type="ECO:0000256" key="1">
    <source>
        <dbReference type="ARBA" id="ARBA00007274"/>
    </source>
</evidence>
<name>A0A3N7HJD2_9BURK</name>
<dbReference type="Proteomes" id="UP000267464">
    <property type="component" value="Unassembled WGS sequence"/>
</dbReference>
<proteinExistence type="inferred from homology"/>
<dbReference type="SUPFAM" id="SSF51161">
    <property type="entry name" value="Trimeric LpxA-like enzymes"/>
    <property type="match status" value="1"/>
</dbReference>
<feature type="binding site" evidence="4">
    <location>
        <position position="177"/>
    </location>
    <ligand>
        <name>acetyl-CoA</name>
        <dbReference type="ChEBI" id="CHEBI:57288"/>
    </ligand>
</feature>
<dbReference type="PANTHER" id="PTHR43300:SF7">
    <property type="entry name" value="UDP-N-ACETYLBACILLOSAMINE N-ACETYLTRANSFERASE"/>
    <property type="match status" value="1"/>
</dbReference>
<dbReference type="NCBIfam" id="TIGR03570">
    <property type="entry name" value="NeuD_NnaD"/>
    <property type="match status" value="1"/>
</dbReference>
<dbReference type="EMBL" id="QUSW01000010">
    <property type="protein sequence ID" value="RQP21623.1"/>
    <property type="molecule type" value="Genomic_DNA"/>
</dbReference>
<evidence type="ECO:0000256" key="3">
    <source>
        <dbReference type="ARBA" id="ARBA00022737"/>
    </source>
</evidence>
<dbReference type="CDD" id="cd03360">
    <property type="entry name" value="LbH_AT_putative"/>
    <property type="match status" value="1"/>
</dbReference>
<reference evidence="6 7" key="2">
    <citation type="submission" date="2018-12" db="EMBL/GenBank/DDBJ databases">
        <title>Rhizobacter gummiphilus sp. nov., a rubber-degrading bacterium isolated from the soil of a botanical garden in Japan.</title>
        <authorList>
            <person name="Shunsuke S.S."/>
        </authorList>
    </citation>
    <scope>NUCLEOTIDE SEQUENCE [LARGE SCALE GENOMIC DNA]</scope>
    <source>
        <strain evidence="6 7">S-16</strain>
    </source>
</reference>
<dbReference type="PANTHER" id="PTHR43300">
    <property type="entry name" value="ACETYLTRANSFERASE"/>
    <property type="match status" value="1"/>
</dbReference>
<protein>
    <submittedName>
        <fullName evidence="6">Sugar acetyltransferase</fullName>
    </submittedName>
</protein>
<dbReference type="Gene3D" id="2.160.10.10">
    <property type="entry name" value="Hexapeptide repeat proteins"/>
    <property type="match status" value="1"/>
</dbReference>
<dbReference type="PROSITE" id="PS00101">
    <property type="entry name" value="HEXAPEP_TRANSFERASES"/>
    <property type="match status" value="1"/>
</dbReference>
<keyword evidence="2 6" id="KW-0808">Transferase</keyword>
<accession>A0A3N7HJD2</accession>
<dbReference type="InterPro" id="IPR041561">
    <property type="entry name" value="PglD_N"/>
</dbReference>
<feature type="binding site" evidence="4">
    <location>
        <position position="92"/>
    </location>
    <ligand>
        <name>substrate</name>
    </ligand>
</feature>
<evidence type="ECO:0000259" key="5">
    <source>
        <dbReference type="Pfam" id="PF17836"/>
    </source>
</evidence>
<keyword evidence="3" id="KW-0677">Repeat</keyword>
<evidence type="ECO:0000313" key="7">
    <source>
        <dbReference type="Proteomes" id="UP000267464"/>
    </source>
</evidence>
<evidence type="ECO:0000256" key="2">
    <source>
        <dbReference type="ARBA" id="ARBA00022679"/>
    </source>
</evidence>
<keyword evidence="7" id="KW-1185">Reference proteome</keyword>
<comment type="caution">
    <text evidence="6">The sequence shown here is derived from an EMBL/GenBank/DDBJ whole genome shotgun (WGS) entry which is preliminary data.</text>
</comment>